<comment type="similarity">
    <text evidence="1 3">Belongs to the short-chain dehydrogenases/reductases (SDR) family.</text>
</comment>
<gene>
    <name evidence="4" type="ORF">J2W55_003889</name>
</gene>
<dbReference type="Gene3D" id="3.40.50.720">
    <property type="entry name" value="NAD(P)-binding Rossmann-like Domain"/>
    <property type="match status" value="1"/>
</dbReference>
<comment type="caution">
    <text evidence="4">The sequence shown here is derived from an EMBL/GenBank/DDBJ whole genome shotgun (WGS) entry which is preliminary data.</text>
</comment>
<dbReference type="Pfam" id="PF00106">
    <property type="entry name" value="adh_short"/>
    <property type="match status" value="1"/>
</dbReference>
<dbReference type="PRINTS" id="PR00081">
    <property type="entry name" value="GDHRDH"/>
</dbReference>
<dbReference type="SUPFAM" id="SSF51735">
    <property type="entry name" value="NAD(P)-binding Rossmann-fold domains"/>
    <property type="match status" value="1"/>
</dbReference>
<protein>
    <submittedName>
        <fullName evidence="4">Short-subunit dehydrogenase</fullName>
    </submittedName>
</protein>
<keyword evidence="2" id="KW-0560">Oxidoreductase</keyword>
<dbReference type="EMBL" id="JAVDUU010000004">
    <property type="protein sequence ID" value="MDR6944029.1"/>
    <property type="molecule type" value="Genomic_DNA"/>
</dbReference>
<dbReference type="InterPro" id="IPR036291">
    <property type="entry name" value="NAD(P)-bd_dom_sf"/>
</dbReference>
<dbReference type="PIRSF" id="PIRSF000126">
    <property type="entry name" value="11-beta-HSD1"/>
    <property type="match status" value="1"/>
</dbReference>
<reference evidence="4 5" key="1">
    <citation type="submission" date="2023-07" db="EMBL/GenBank/DDBJ databases">
        <title>Sorghum-associated microbial communities from plants grown in Nebraska, USA.</title>
        <authorList>
            <person name="Schachtman D."/>
        </authorList>
    </citation>
    <scope>NUCLEOTIDE SEQUENCE [LARGE SCALE GENOMIC DNA]</scope>
    <source>
        <strain evidence="4 5">3262</strain>
    </source>
</reference>
<evidence type="ECO:0000313" key="4">
    <source>
        <dbReference type="EMBL" id="MDR6944029.1"/>
    </source>
</evidence>
<organism evidence="4 5">
    <name type="scientific">Mucilaginibacter pocheonensis</name>
    <dbReference type="NCBI Taxonomy" id="398050"/>
    <lineage>
        <taxon>Bacteria</taxon>
        <taxon>Pseudomonadati</taxon>
        <taxon>Bacteroidota</taxon>
        <taxon>Sphingobacteriia</taxon>
        <taxon>Sphingobacteriales</taxon>
        <taxon>Sphingobacteriaceae</taxon>
        <taxon>Mucilaginibacter</taxon>
    </lineage>
</organism>
<evidence type="ECO:0000256" key="2">
    <source>
        <dbReference type="ARBA" id="ARBA00023002"/>
    </source>
</evidence>
<dbReference type="PRINTS" id="PR00080">
    <property type="entry name" value="SDRFAMILY"/>
</dbReference>
<dbReference type="Proteomes" id="UP001247620">
    <property type="component" value="Unassembled WGS sequence"/>
</dbReference>
<sequence length="268" mass="29254">MKSLKNKTVLITGASSGIGEAFARQFSQMGLDLILTARSGDKLARIADELRKEHSVNVKVITADLSVPSAPAELAREIWENNLHVDILVNNAGFGKWAHFLDEDPQTYSQMMQLNMDAMVQLSHLFLPYMLQNKDGGIINIGSTGSFQPTPYIAVYCATKAFVLSFSEALFGEYTDKGITITAVCPGNTETAFSEIAHAQTQGAASATPLQVAREGIAAFLKKKNYVVTGGFGNYIQSLSSRFLPRRTIINIVANMFRNKVKSHSLIS</sequence>
<dbReference type="InterPro" id="IPR002347">
    <property type="entry name" value="SDR_fam"/>
</dbReference>
<dbReference type="RefSeq" id="WP_310099352.1">
    <property type="nucleotide sequence ID" value="NZ_JAVDUU010000004.1"/>
</dbReference>
<dbReference type="PANTHER" id="PTHR44196:SF2">
    <property type="entry name" value="SHORT-CHAIN DEHYDROGENASE-RELATED"/>
    <property type="match status" value="1"/>
</dbReference>
<proteinExistence type="inferred from homology"/>
<evidence type="ECO:0000256" key="1">
    <source>
        <dbReference type="ARBA" id="ARBA00006484"/>
    </source>
</evidence>
<accession>A0ABU1TFL4</accession>
<keyword evidence="5" id="KW-1185">Reference proteome</keyword>
<evidence type="ECO:0000256" key="3">
    <source>
        <dbReference type="RuleBase" id="RU000363"/>
    </source>
</evidence>
<name>A0ABU1TFL4_9SPHI</name>
<evidence type="ECO:0000313" key="5">
    <source>
        <dbReference type="Proteomes" id="UP001247620"/>
    </source>
</evidence>
<dbReference type="PANTHER" id="PTHR44196">
    <property type="entry name" value="DEHYDROGENASE/REDUCTASE SDR FAMILY MEMBER 7B"/>
    <property type="match status" value="1"/>
</dbReference>